<sequence>MRFFIVASLLVGLALGTPIGQVSDEQVTTSLPELLARSELDATTVVVEILADEAVTSGTERARQAVEEEDEEDEEEEATTASTATGGKSRAPTRVPAPPANSSDFLAEYQYSSQFELGPKAGVALAAPASPGVVAPALPDSQAPVAQVAQSQPQPASVIIPVGQNQPSNNNAGASAVDEDEDAESEEADTTDAPSARRQPAEPQRVEESDSDNEITSDDATTVKSFASEYEYTVQQLAERKGETEDSEIPTAASVISRVTTRNETGLDDLDIQGEFLSDGDGRAACECGKLPFRVPIGEEAEINLRPWTVAIVRGGLIAGGRPHCSGVLINDRYVLTSASCMDGLHPSGIQVWLTAHSTLNNHNLNVGTSKMNVQNVVVHPNYNRGNKENDIALIRMTYPVDIASSGSYFTPVCLPSVANYNYAGRSGTIFGWGQGRVNRVCTTIMPIIENYVCKRDSTHSSQITDNMMCAGYLTPSQPVRTDDCIGDAGGPLTVQINGRTSLIGVTSWGFEFHNRGHTPTVFTKVAGYADWILHNTEDADWCSALKK</sequence>
<dbReference type="PANTHER" id="PTHR24258">
    <property type="entry name" value="SERINE PROTEASE-RELATED"/>
    <property type="match status" value="1"/>
</dbReference>
<evidence type="ECO:0000256" key="2">
    <source>
        <dbReference type="SAM" id="SignalP"/>
    </source>
</evidence>
<feature type="domain" description="Peptidase S1" evidence="3">
    <location>
        <begin position="295"/>
        <end position="538"/>
    </location>
</feature>
<dbReference type="PANTHER" id="PTHR24258:SF116">
    <property type="entry name" value="FI16631P1-RELATED"/>
    <property type="match status" value="1"/>
</dbReference>
<feature type="chain" id="PRO_5045313814" description="Peptidase S1 domain-containing protein" evidence="2">
    <location>
        <begin position="17"/>
        <end position="548"/>
    </location>
</feature>
<dbReference type="EMBL" id="CAXLJM020000055">
    <property type="protein sequence ID" value="CAL8117668.1"/>
    <property type="molecule type" value="Genomic_DNA"/>
</dbReference>
<keyword evidence="5" id="KW-1185">Reference proteome</keyword>
<evidence type="ECO:0000259" key="3">
    <source>
        <dbReference type="PROSITE" id="PS50240"/>
    </source>
</evidence>
<dbReference type="InterPro" id="IPR043504">
    <property type="entry name" value="Peptidase_S1_PA_chymotrypsin"/>
</dbReference>
<dbReference type="InterPro" id="IPR001254">
    <property type="entry name" value="Trypsin_dom"/>
</dbReference>
<protein>
    <recommendedName>
        <fullName evidence="3">Peptidase S1 domain-containing protein</fullName>
    </recommendedName>
</protein>
<evidence type="ECO:0000256" key="1">
    <source>
        <dbReference type="SAM" id="MobiDB-lite"/>
    </source>
</evidence>
<dbReference type="SMART" id="SM00020">
    <property type="entry name" value="Tryp_SPc"/>
    <property type="match status" value="1"/>
</dbReference>
<dbReference type="PRINTS" id="PR00722">
    <property type="entry name" value="CHYMOTRYPSIN"/>
</dbReference>
<keyword evidence="2" id="KW-0732">Signal</keyword>
<feature type="compositionally biased region" description="Acidic residues" evidence="1">
    <location>
        <begin position="67"/>
        <end position="78"/>
    </location>
</feature>
<dbReference type="InterPro" id="IPR001314">
    <property type="entry name" value="Peptidase_S1A"/>
</dbReference>
<evidence type="ECO:0000313" key="4">
    <source>
        <dbReference type="EMBL" id="CAL8117668.1"/>
    </source>
</evidence>
<feature type="region of interest" description="Disordered" evidence="1">
    <location>
        <begin position="57"/>
        <end position="101"/>
    </location>
</feature>
<dbReference type="Proteomes" id="UP001642540">
    <property type="component" value="Unassembled WGS sequence"/>
</dbReference>
<dbReference type="InterPro" id="IPR009003">
    <property type="entry name" value="Peptidase_S1_PA"/>
</dbReference>
<feature type="compositionally biased region" description="Polar residues" evidence="1">
    <location>
        <begin position="163"/>
        <end position="173"/>
    </location>
</feature>
<feature type="signal peptide" evidence="2">
    <location>
        <begin position="1"/>
        <end position="16"/>
    </location>
</feature>
<evidence type="ECO:0000313" key="5">
    <source>
        <dbReference type="Proteomes" id="UP001642540"/>
    </source>
</evidence>
<comment type="caution">
    <text evidence="4">The sequence shown here is derived from an EMBL/GenBank/DDBJ whole genome shotgun (WGS) entry which is preliminary data.</text>
</comment>
<feature type="compositionally biased region" description="Acidic residues" evidence="1">
    <location>
        <begin position="177"/>
        <end position="190"/>
    </location>
</feature>
<dbReference type="SUPFAM" id="SSF50494">
    <property type="entry name" value="Trypsin-like serine proteases"/>
    <property type="match status" value="1"/>
</dbReference>
<name>A0ABP1R1R8_9HEXA</name>
<feature type="region of interest" description="Disordered" evidence="1">
    <location>
        <begin position="159"/>
        <end position="224"/>
    </location>
</feature>
<dbReference type="CDD" id="cd00190">
    <property type="entry name" value="Tryp_SPc"/>
    <property type="match status" value="1"/>
</dbReference>
<organism evidence="4 5">
    <name type="scientific">Orchesella dallaii</name>
    <dbReference type="NCBI Taxonomy" id="48710"/>
    <lineage>
        <taxon>Eukaryota</taxon>
        <taxon>Metazoa</taxon>
        <taxon>Ecdysozoa</taxon>
        <taxon>Arthropoda</taxon>
        <taxon>Hexapoda</taxon>
        <taxon>Collembola</taxon>
        <taxon>Entomobryomorpha</taxon>
        <taxon>Entomobryoidea</taxon>
        <taxon>Orchesellidae</taxon>
        <taxon>Orchesellinae</taxon>
        <taxon>Orchesella</taxon>
    </lineage>
</organism>
<dbReference type="Pfam" id="PF00089">
    <property type="entry name" value="Trypsin"/>
    <property type="match status" value="1"/>
</dbReference>
<proteinExistence type="predicted"/>
<accession>A0ABP1R1R8</accession>
<reference evidence="4 5" key="1">
    <citation type="submission" date="2024-08" db="EMBL/GenBank/DDBJ databases">
        <authorList>
            <person name="Cucini C."/>
            <person name="Frati F."/>
        </authorList>
    </citation>
    <scope>NUCLEOTIDE SEQUENCE [LARGE SCALE GENOMIC DNA]</scope>
</reference>
<dbReference type="PROSITE" id="PS50240">
    <property type="entry name" value="TRYPSIN_DOM"/>
    <property type="match status" value="1"/>
</dbReference>
<dbReference type="Gene3D" id="2.40.10.10">
    <property type="entry name" value="Trypsin-like serine proteases"/>
    <property type="match status" value="1"/>
</dbReference>
<gene>
    <name evidence="4" type="ORF">ODALV1_LOCUS17802</name>
</gene>